<evidence type="ECO:0000256" key="14">
    <source>
        <dbReference type="ARBA" id="ARBA00032707"/>
    </source>
</evidence>
<comment type="similarity">
    <text evidence="2 17">Belongs to the UppP family.</text>
</comment>
<dbReference type="PANTHER" id="PTHR30622">
    <property type="entry name" value="UNDECAPRENYL-DIPHOSPHATASE"/>
    <property type="match status" value="1"/>
</dbReference>
<evidence type="ECO:0000256" key="4">
    <source>
        <dbReference type="ARBA" id="ARBA00021581"/>
    </source>
</evidence>
<feature type="transmembrane region" description="Helical" evidence="17">
    <location>
        <begin position="315"/>
        <end position="335"/>
    </location>
</feature>
<evidence type="ECO:0000256" key="17">
    <source>
        <dbReference type="HAMAP-Rule" id="MF_01006"/>
    </source>
</evidence>
<dbReference type="InterPro" id="IPR003824">
    <property type="entry name" value="UppP"/>
</dbReference>
<feature type="transmembrane region" description="Helical" evidence="17">
    <location>
        <begin position="208"/>
        <end position="228"/>
    </location>
</feature>
<evidence type="ECO:0000256" key="9">
    <source>
        <dbReference type="ARBA" id="ARBA00022984"/>
    </source>
</evidence>
<evidence type="ECO:0000256" key="12">
    <source>
        <dbReference type="ARBA" id="ARBA00023251"/>
    </source>
</evidence>
<gene>
    <name evidence="18" type="primary">uppP_2</name>
    <name evidence="17" type="synonym">uppP</name>
    <name evidence="18" type="ORF">ERS852478_00643</name>
</gene>
<evidence type="ECO:0000256" key="10">
    <source>
        <dbReference type="ARBA" id="ARBA00022989"/>
    </source>
</evidence>
<keyword evidence="13 17" id="KW-0961">Cell wall biogenesis/degradation</keyword>
<organism evidence="18 19">
    <name type="scientific">Blautia wexlerae</name>
    <dbReference type="NCBI Taxonomy" id="418240"/>
    <lineage>
        <taxon>Bacteria</taxon>
        <taxon>Bacillati</taxon>
        <taxon>Bacillota</taxon>
        <taxon>Clostridia</taxon>
        <taxon>Lachnospirales</taxon>
        <taxon>Lachnospiraceae</taxon>
        <taxon>Blautia</taxon>
    </lineage>
</organism>
<dbReference type="HAMAP" id="MF_01006">
    <property type="entry name" value="Undec_diphosphatase"/>
    <property type="match status" value="1"/>
</dbReference>
<evidence type="ECO:0000256" key="5">
    <source>
        <dbReference type="ARBA" id="ARBA00022475"/>
    </source>
</evidence>
<dbReference type="PANTHER" id="PTHR30622:SF3">
    <property type="entry name" value="UNDECAPRENYL-DIPHOSPHATASE"/>
    <property type="match status" value="1"/>
</dbReference>
<keyword evidence="9 17" id="KW-0573">Peptidoglycan synthesis</keyword>
<dbReference type="Pfam" id="PF02673">
    <property type="entry name" value="BacA"/>
    <property type="match status" value="1"/>
</dbReference>
<reference evidence="18 19" key="1">
    <citation type="submission" date="2015-09" db="EMBL/GenBank/DDBJ databases">
        <authorList>
            <consortium name="Pathogen Informatics"/>
        </authorList>
    </citation>
    <scope>NUCLEOTIDE SEQUENCE [LARGE SCALE GENOMIC DNA]</scope>
    <source>
        <strain evidence="18 19">2789STDY5834863</strain>
    </source>
</reference>
<dbReference type="NCBIfam" id="TIGR00753">
    <property type="entry name" value="undec_PP_bacA"/>
    <property type="match status" value="1"/>
</dbReference>
<evidence type="ECO:0000256" key="3">
    <source>
        <dbReference type="ARBA" id="ARBA00012374"/>
    </source>
</evidence>
<comment type="miscellaneous">
    <text evidence="17">Bacitracin is thought to be involved in the inhibition of peptidoglycan synthesis by sequestering undecaprenyl diphosphate, thereby reducing the pool of lipid carrier available.</text>
</comment>
<evidence type="ECO:0000313" key="19">
    <source>
        <dbReference type="Proteomes" id="UP000095431"/>
    </source>
</evidence>
<dbReference type="GO" id="GO:0050380">
    <property type="term" value="F:undecaprenyl-diphosphatase activity"/>
    <property type="evidence" value="ECO:0007669"/>
    <property type="project" value="UniProtKB-UniRule"/>
</dbReference>
<dbReference type="GO" id="GO:0071555">
    <property type="term" value="P:cell wall organization"/>
    <property type="evidence" value="ECO:0007669"/>
    <property type="project" value="UniProtKB-KW"/>
</dbReference>
<feature type="transmembrane region" description="Helical" evidence="17">
    <location>
        <begin position="42"/>
        <end position="61"/>
    </location>
</feature>
<feature type="transmembrane region" description="Helical" evidence="17">
    <location>
        <begin position="281"/>
        <end position="303"/>
    </location>
</feature>
<evidence type="ECO:0000256" key="8">
    <source>
        <dbReference type="ARBA" id="ARBA00022960"/>
    </source>
</evidence>
<dbReference type="EC" id="3.6.1.27" evidence="3 17"/>
<feature type="transmembrane region" description="Helical" evidence="17">
    <location>
        <begin position="144"/>
        <end position="164"/>
    </location>
</feature>
<evidence type="ECO:0000256" key="13">
    <source>
        <dbReference type="ARBA" id="ARBA00023316"/>
    </source>
</evidence>
<dbReference type="EMBL" id="CYZN01000003">
    <property type="protein sequence ID" value="CUN62116.1"/>
    <property type="molecule type" value="Genomic_DNA"/>
</dbReference>
<evidence type="ECO:0000256" key="7">
    <source>
        <dbReference type="ARBA" id="ARBA00022801"/>
    </source>
</evidence>
<dbReference type="GO" id="GO:0046677">
    <property type="term" value="P:response to antibiotic"/>
    <property type="evidence" value="ECO:0007669"/>
    <property type="project" value="UniProtKB-UniRule"/>
</dbReference>
<keyword evidence="11 17" id="KW-0472">Membrane</keyword>
<evidence type="ECO:0000256" key="2">
    <source>
        <dbReference type="ARBA" id="ARBA00010621"/>
    </source>
</evidence>
<dbReference type="NCBIfam" id="NF001390">
    <property type="entry name" value="PRK00281.1-4"/>
    <property type="match status" value="1"/>
</dbReference>
<accession>A0A173YG58</accession>
<keyword evidence="5 17" id="KW-1003">Cell membrane</keyword>
<keyword evidence="10 17" id="KW-1133">Transmembrane helix</keyword>
<comment type="function">
    <text evidence="17">Catalyzes the dephosphorylation of undecaprenyl diphosphate (UPP). Confers resistance to bacitracin.</text>
</comment>
<keyword evidence="7 17" id="KW-0378">Hydrolase</keyword>
<keyword evidence="6 17" id="KW-0812">Transmembrane</keyword>
<dbReference type="Proteomes" id="UP000095431">
    <property type="component" value="Unassembled WGS sequence"/>
</dbReference>
<feature type="transmembrane region" description="Helical" evidence="17">
    <location>
        <begin position="248"/>
        <end position="269"/>
    </location>
</feature>
<evidence type="ECO:0000256" key="1">
    <source>
        <dbReference type="ARBA" id="ARBA00004651"/>
    </source>
</evidence>
<protein>
    <recommendedName>
        <fullName evidence="4 17">Undecaprenyl-diphosphatase</fullName>
        <ecNumber evidence="3 17">3.6.1.27</ecNumber>
    </recommendedName>
    <alternativeName>
        <fullName evidence="15 17">Bacitracin resistance protein</fullName>
    </alternativeName>
    <alternativeName>
        <fullName evidence="14 17">Undecaprenyl pyrophosphate phosphatase</fullName>
    </alternativeName>
</protein>
<sequence length="338" mass="38257">MWVFCITYYLAETCLIRLKIVVNKNNNKKENRKGKIMDFIELLKVIFLGIVEGITEWLPISSTGHMILVDEFLKLNVTEDFKNLFFVVIQLGAILAVVVLYWNKLWPFYIRPISKKQQAVLNRHGAVSRGILTFVEKFCDKEKWVLWFKIIVACIPTIVIALPFNDVIEEKFNNYVVVAIALIVYGILFIVIENYNKRRRPTCTNLENLSFKTAFIIGLFQVLSVVPGTSRSGSTIIGGILAGTSRTVAAEFTFFLGIPVMFGASLLKILKFGFSFTGTEVMILIVGMVVAFVVSIIAIKFLMGYIKKHDFKAFGWYRIALGILVLGYFIGKTLLGCK</sequence>
<keyword evidence="8 17" id="KW-0133">Cell shape</keyword>
<proteinExistence type="inferred from homology"/>
<evidence type="ECO:0000256" key="11">
    <source>
        <dbReference type="ARBA" id="ARBA00023136"/>
    </source>
</evidence>
<evidence type="ECO:0000256" key="15">
    <source>
        <dbReference type="ARBA" id="ARBA00032932"/>
    </source>
</evidence>
<dbReference type="GO" id="GO:0005886">
    <property type="term" value="C:plasma membrane"/>
    <property type="evidence" value="ECO:0007669"/>
    <property type="project" value="UniProtKB-SubCell"/>
</dbReference>
<feature type="transmembrane region" description="Helical" evidence="17">
    <location>
        <begin position="176"/>
        <end position="196"/>
    </location>
</feature>
<evidence type="ECO:0000256" key="16">
    <source>
        <dbReference type="ARBA" id="ARBA00047594"/>
    </source>
</evidence>
<dbReference type="eggNOG" id="COG1968">
    <property type="taxonomic scope" value="Bacteria"/>
</dbReference>
<name>A0A173YG58_9FIRM</name>
<dbReference type="GO" id="GO:0008360">
    <property type="term" value="P:regulation of cell shape"/>
    <property type="evidence" value="ECO:0007669"/>
    <property type="project" value="UniProtKB-KW"/>
</dbReference>
<evidence type="ECO:0000256" key="6">
    <source>
        <dbReference type="ARBA" id="ARBA00022692"/>
    </source>
</evidence>
<dbReference type="GO" id="GO:0009252">
    <property type="term" value="P:peptidoglycan biosynthetic process"/>
    <property type="evidence" value="ECO:0007669"/>
    <property type="project" value="UniProtKB-KW"/>
</dbReference>
<dbReference type="NCBIfam" id="NF001391">
    <property type="entry name" value="PRK00281.1-5"/>
    <property type="match status" value="1"/>
</dbReference>
<evidence type="ECO:0000313" key="18">
    <source>
        <dbReference type="EMBL" id="CUN62116.1"/>
    </source>
</evidence>
<comment type="catalytic activity">
    <reaction evidence="16 17">
        <text>di-trans,octa-cis-undecaprenyl diphosphate + H2O = di-trans,octa-cis-undecaprenyl phosphate + phosphate + H(+)</text>
        <dbReference type="Rhea" id="RHEA:28094"/>
        <dbReference type="ChEBI" id="CHEBI:15377"/>
        <dbReference type="ChEBI" id="CHEBI:15378"/>
        <dbReference type="ChEBI" id="CHEBI:43474"/>
        <dbReference type="ChEBI" id="CHEBI:58405"/>
        <dbReference type="ChEBI" id="CHEBI:60392"/>
        <dbReference type="EC" id="3.6.1.27"/>
    </reaction>
</comment>
<dbReference type="AlphaFoldDB" id="A0A173YG58"/>
<feature type="transmembrane region" description="Helical" evidence="17">
    <location>
        <begin position="81"/>
        <end position="102"/>
    </location>
</feature>
<comment type="subcellular location">
    <subcellularLocation>
        <location evidence="1 17">Cell membrane</location>
        <topology evidence="1 17">Multi-pass membrane protein</topology>
    </subcellularLocation>
</comment>
<keyword evidence="12 17" id="KW-0046">Antibiotic resistance</keyword>